<organism evidence="1 2">
    <name type="scientific">Gigaspora rosea</name>
    <dbReference type="NCBI Taxonomy" id="44941"/>
    <lineage>
        <taxon>Eukaryota</taxon>
        <taxon>Fungi</taxon>
        <taxon>Fungi incertae sedis</taxon>
        <taxon>Mucoromycota</taxon>
        <taxon>Glomeromycotina</taxon>
        <taxon>Glomeromycetes</taxon>
        <taxon>Diversisporales</taxon>
        <taxon>Gigasporaceae</taxon>
        <taxon>Gigaspora</taxon>
    </lineage>
</organism>
<dbReference type="EMBL" id="QKWP01000538">
    <property type="protein sequence ID" value="RIB18442.1"/>
    <property type="molecule type" value="Genomic_DNA"/>
</dbReference>
<evidence type="ECO:0008006" key="3">
    <source>
        <dbReference type="Google" id="ProtNLM"/>
    </source>
</evidence>
<name>A0A397V8Q0_9GLOM</name>
<evidence type="ECO:0000313" key="2">
    <source>
        <dbReference type="Proteomes" id="UP000266673"/>
    </source>
</evidence>
<dbReference type="AlphaFoldDB" id="A0A397V8Q0"/>
<dbReference type="OrthoDB" id="2429095at2759"/>
<accession>A0A397V8Q0</accession>
<reference evidence="1 2" key="1">
    <citation type="submission" date="2018-06" db="EMBL/GenBank/DDBJ databases">
        <title>Comparative genomics reveals the genomic features of Rhizophagus irregularis, R. cerebriforme, R. diaphanum and Gigaspora rosea, and their symbiotic lifestyle signature.</title>
        <authorList>
            <person name="Morin E."/>
            <person name="San Clemente H."/>
            <person name="Chen E.C.H."/>
            <person name="De La Providencia I."/>
            <person name="Hainaut M."/>
            <person name="Kuo A."/>
            <person name="Kohler A."/>
            <person name="Murat C."/>
            <person name="Tang N."/>
            <person name="Roy S."/>
            <person name="Loubradou J."/>
            <person name="Henrissat B."/>
            <person name="Grigoriev I.V."/>
            <person name="Corradi N."/>
            <person name="Roux C."/>
            <person name="Martin F.M."/>
        </authorList>
    </citation>
    <scope>NUCLEOTIDE SEQUENCE [LARGE SCALE GENOMIC DNA]</scope>
    <source>
        <strain evidence="1 2">DAOM 194757</strain>
    </source>
</reference>
<proteinExistence type="predicted"/>
<protein>
    <recommendedName>
        <fullName evidence="3">Protein kinase domain-containing protein</fullName>
    </recommendedName>
</protein>
<feature type="non-terminal residue" evidence="1">
    <location>
        <position position="1"/>
    </location>
</feature>
<sequence>YEDQTNNSLPTEWSMELAQDQTTTVSLPNVYNNPFIEWSTDFKFTNNNPFMEWNANFIQTNSSTLNIYNNSIIELPAGTIQNNEDQTNLSIERTTCFAQDQTNTNLFNIYNAGLTQHYEEQINNLQQQYNAKSVIEDKLPVSFRCKKCNRKVFLYDETSKQCKNCYEASLRVLSAKKNFFNCKKDTRIGSGDGLQQYHGITQHPETKNYIMVIEFAQNRDLHYFLKNKNANTLSWIEKLRLLHKISM</sequence>
<dbReference type="Proteomes" id="UP000266673">
    <property type="component" value="Unassembled WGS sequence"/>
</dbReference>
<keyword evidence="2" id="KW-1185">Reference proteome</keyword>
<evidence type="ECO:0000313" key="1">
    <source>
        <dbReference type="EMBL" id="RIB18442.1"/>
    </source>
</evidence>
<gene>
    <name evidence="1" type="ORF">C2G38_2085642</name>
</gene>
<comment type="caution">
    <text evidence="1">The sequence shown here is derived from an EMBL/GenBank/DDBJ whole genome shotgun (WGS) entry which is preliminary data.</text>
</comment>